<accession>X0U2A2</accession>
<comment type="caution">
    <text evidence="1">The sequence shown here is derived from an EMBL/GenBank/DDBJ whole genome shotgun (WGS) entry which is preliminary data.</text>
</comment>
<dbReference type="AlphaFoldDB" id="X0U2A2"/>
<dbReference type="EMBL" id="BARS01013106">
    <property type="protein sequence ID" value="GAF93476.1"/>
    <property type="molecule type" value="Genomic_DNA"/>
</dbReference>
<sequence length="96" mass="11086">MFYNRLRKVSCWVVALFFLVGISGIAIAEDLPEFTQFGQWKKPPPYKIGVSLHMSGIDWTSQWEYETKLELEMFKKAGVISDYTYVVAQNDSAKQI</sequence>
<protein>
    <submittedName>
        <fullName evidence="1">Uncharacterized protein</fullName>
    </submittedName>
</protein>
<proteinExistence type="predicted"/>
<reference evidence="1" key="1">
    <citation type="journal article" date="2014" name="Front. Microbiol.">
        <title>High frequency of phylogenetically diverse reductive dehalogenase-homologous genes in deep subseafloor sedimentary metagenomes.</title>
        <authorList>
            <person name="Kawai M."/>
            <person name="Futagami T."/>
            <person name="Toyoda A."/>
            <person name="Takaki Y."/>
            <person name="Nishi S."/>
            <person name="Hori S."/>
            <person name="Arai W."/>
            <person name="Tsubouchi T."/>
            <person name="Morono Y."/>
            <person name="Uchiyama I."/>
            <person name="Ito T."/>
            <person name="Fujiyama A."/>
            <person name="Inagaki F."/>
            <person name="Takami H."/>
        </authorList>
    </citation>
    <scope>NUCLEOTIDE SEQUENCE</scope>
    <source>
        <strain evidence="1">Expedition CK06-06</strain>
    </source>
</reference>
<name>X0U2A2_9ZZZZ</name>
<evidence type="ECO:0000313" key="1">
    <source>
        <dbReference type="EMBL" id="GAF93476.1"/>
    </source>
</evidence>
<organism evidence="1">
    <name type="scientific">marine sediment metagenome</name>
    <dbReference type="NCBI Taxonomy" id="412755"/>
    <lineage>
        <taxon>unclassified sequences</taxon>
        <taxon>metagenomes</taxon>
        <taxon>ecological metagenomes</taxon>
    </lineage>
</organism>
<gene>
    <name evidence="1" type="ORF">S01H1_22967</name>
</gene>
<feature type="non-terminal residue" evidence="1">
    <location>
        <position position="96"/>
    </location>
</feature>